<evidence type="ECO:0000256" key="12">
    <source>
        <dbReference type="ARBA" id="ARBA00023212"/>
    </source>
</evidence>
<comment type="subcellular location">
    <subcellularLocation>
        <location evidence="3">Cell membrane</location>
        <topology evidence="3">Multi-pass membrane protein</topology>
    </subcellularLocation>
    <subcellularLocation>
        <location evidence="1">Cytoplasm</location>
        <location evidence="1">Cytoskeleton</location>
    </subcellularLocation>
    <subcellularLocation>
        <location evidence="2">Endoplasmic reticulum membrane</location>
        <topology evidence="2">Multi-pass membrane protein</topology>
    </subcellularLocation>
    <subcellularLocation>
        <location evidence="13">Membrane</location>
        <topology evidence="13">Multi-pass membrane protein</topology>
    </subcellularLocation>
</comment>
<dbReference type="Pfam" id="PF03208">
    <property type="entry name" value="PRA1"/>
    <property type="match status" value="1"/>
</dbReference>
<evidence type="ECO:0000256" key="5">
    <source>
        <dbReference type="ARBA" id="ARBA00022475"/>
    </source>
</evidence>
<dbReference type="Proteomes" id="UP000472276">
    <property type="component" value="Unassembled WGS sequence"/>
</dbReference>
<keyword evidence="10" id="KW-0007">Acetylation</keyword>
<gene>
    <name evidence="14" type="primary">arl6ip5a</name>
</gene>
<dbReference type="AlphaFoldDB" id="A0A668SP33"/>
<evidence type="ECO:0000256" key="8">
    <source>
        <dbReference type="ARBA" id="ARBA00022824"/>
    </source>
</evidence>
<evidence type="ECO:0000256" key="7">
    <source>
        <dbReference type="ARBA" id="ARBA00022692"/>
    </source>
</evidence>
<keyword evidence="6" id="KW-0963">Cytoplasm</keyword>
<keyword evidence="7 13" id="KW-0812">Transmembrane</keyword>
<dbReference type="OMA" id="TIHICGW"/>
<reference evidence="14" key="1">
    <citation type="submission" date="2025-08" db="UniProtKB">
        <authorList>
            <consortium name="Ensembl"/>
        </authorList>
    </citation>
    <scope>IDENTIFICATION</scope>
</reference>
<keyword evidence="12" id="KW-0206">Cytoskeleton</keyword>
<evidence type="ECO:0000313" key="15">
    <source>
        <dbReference type="Proteomes" id="UP000472276"/>
    </source>
</evidence>
<proteinExistence type="inferred from homology"/>
<keyword evidence="5" id="KW-1003">Cell membrane</keyword>
<dbReference type="GeneID" id="116314015"/>
<evidence type="ECO:0000256" key="1">
    <source>
        <dbReference type="ARBA" id="ARBA00004245"/>
    </source>
</evidence>
<evidence type="ECO:0000313" key="14">
    <source>
        <dbReference type="Ensembl" id="ENSOABP00000016339.1"/>
    </source>
</evidence>
<feature type="transmembrane region" description="Helical" evidence="13">
    <location>
        <begin position="69"/>
        <end position="90"/>
    </location>
</feature>
<dbReference type="Ensembl" id="ENSOABT00000016841.2">
    <property type="protein sequence ID" value="ENSOABP00000016339.1"/>
    <property type="gene ID" value="ENSOABG00000008047.2"/>
</dbReference>
<dbReference type="PANTHER" id="PTHR12859:SF2">
    <property type="entry name" value="PRA1 FAMILY PROTEIN 3"/>
    <property type="match status" value="1"/>
</dbReference>
<dbReference type="GO" id="GO:0051051">
    <property type="term" value="P:negative regulation of transport"/>
    <property type="evidence" value="ECO:0007669"/>
    <property type="project" value="TreeGrafter"/>
</dbReference>
<evidence type="ECO:0000256" key="9">
    <source>
        <dbReference type="ARBA" id="ARBA00022989"/>
    </source>
</evidence>
<dbReference type="GO" id="GO:0005886">
    <property type="term" value="C:plasma membrane"/>
    <property type="evidence" value="ECO:0007669"/>
    <property type="project" value="UniProtKB-SubCell"/>
</dbReference>
<keyword evidence="15" id="KW-1185">Reference proteome</keyword>
<dbReference type="CTD" id="450076"/>
<evidence type="ECO:0000256" key="13">
    <source>
        <dbReference type="RuleBase" id="RU363107"/>
    </source>
</evidence>
<feature type="transmembrane region" description="Helical" evidence="13">
    <location>
        <begin position="42"/>
        <end position="63"/>
    </location>
</feature>
<dbReference type="GO" id="GO:0005789">
    <property type="term" value="C:endoplasmic reticulum membrane"/>
    <property type="evidence" value="ECO:0007669"/>
    <property type="project" value="UniProtKB-SubCell"/>
</dbReference>
<dbReference type="KEGG" id="oau:116314015"/>
<comment type="similarity">
    <text evidence="4 13">Belongs to the PRA1 family.</text>
</comment>
<evidence type="ECO:0000256" key="4">
    <source>
        <dbReference type="ARBA" id="ARBA00006483"/>
    </source>
</evidence>
<keyword evidence="9 13" id="KW-1133">Transmembrane helix</keyword>
<dbReference type="InterPro" id="IPR004895">
    <property type="entry name" value="Prenylated_rab_accept_PRA1"/>
</dbReference>
<keyword evidence="11 13" id="KW-0472">Membrane</keyword>
<sequence length="186" mass="20998">MMARIEVAPLRPWTDFFPGSDRFAKPDTKDFTKWNNRVVSNLLYYQTNYLALVTFVFLLVGILKPLETLVAIVVVSVVFVVSVWVGENGAAINNFKKQKPSAFIILIMVASCILISVLGSIVVFMWAITLPLILIFAHASCRKRNMKNKLENKMDGFGLKKTFMGILLDSLGQQEETAQKFNNFLD</sequence>
<evidence type="ECO:0000256" key="6">
    <source>
        <dbReference type="ARBA" id="ARBA00022490"/>
    </source>
</evidence>
<dbReference type="PANTHER" id="PTHR12859">
    <property type="entry name" value="PRA1 PROTEIN"/>
    <property type="match status" value="1"/>
</dbReference>
<evidence type="ECO:0000256" key="3">
    <source>
        <dbReference type="ARBA" id="ARBA00004651"/>
    </source>
</evidence>
<protein>
    <recommendedName>
        <fullName evidence="13">PRA1 family protein</fullName>
    </recommendedName>
</protein>
<feature type="transmembrane region" description="Helical" evidence="13">
    <location>
        <begin position="102"/>
        <end position="118"/>
    </location>
</feature>
<keyword evidence="8" id="KW-0256">Endoplasmic reticulum</keyword>
<evidence type="ECO:0000256" key="10">
    <source>
        <dbReference type="ARBA" id="ARBA00022990"/>
    </source>
</evidence>
<evidence type="ECO:0000256" key="2">
    <source>
        <dbReference type="ARBA" id="ARBA00004477"/>
    </source>
</evidence>
<name>A0A668SP33_OREAU</name>
<evidence type="ECO:0000256" key="11">
    <source>
        <dbReference type="ARBA" id="ARBA00023136"/>
    </source>
</evidence>
<dbReference type="RefSeq" id="XP_031587758.1">
    <property type="nucleotide sequence ID" value="XM_031731898.2"/>
</dbReference>
<reference evidence="14" key="2">
    <citation type="submission" date="2025-09" db="UniProtKB">
        <authorList>
            <consortium name="Ensembl"/>
        </authorList>
    </citation>
    <scope>IDENTIFICATION</scope>
</reference>
<organism evidence="14 15">
    <name type="scientific">Oreochromis aureus</name>
    <name type="common">Israeli tilapia</name>
    <name type="synonym">Chromis aureus</name>
    <dbReference type="NCBI Taxonomy" id="47969"/>
    <lineage>
        <taxon>Eukaryota</taxon>
        <taxon>Metazoa</taxon>
        <taxon>Chordata</taxon>
        <taxon>Craniata</taxon>
        <taxon>Vertebrata</taxon>
        <taxon>Euteleostomi</taxon>
        <taxon>Actinopterygii</taxon>
        <taxon>Neopterygii</taxon>
        <taxon>Teleostei</taxon>
        <taxon>Neoteleostei</taxon>
        <taxon>Acanthomorphata</taxon>
        <taxon>Ovalentaria</taxon>
        <taxon>Cichlomorphae</taxon>
        <taxon>Cichliformes</taxon>
        <taxon>Cichlidae</taxon>
        <taxon>African cichlids</taxon>
        <taxon>Pseudocrenilabrinae</taxon>
        <taxon>Oreochromini</taxon>
        <taxon>Oreochromis</taxon>
    </lineage>
</organism>
<accession>A0A668SP33</accession>
<dbReference type="GO" id="GO:0005856">
    <property type="term" value="C:cytoskeleton"/>
    <property type="evidence" value="ECO:0007669"/>
    <property type="project" value="UniProtKB-SubCell"/>
</dbReference>